<dbReference type="EMBL" id="JASBWS010000061">
    <property type="protein sequence ID" value="KAJ9102916.1"/>
    <property type="molecule type" value="Genomic_DNA"/>
</dbReference>
<protein>
    <submittedName>
        <fullName evidence="1">Uncharacterized protein</fullName>
    </submittedName>
</protein>
<keyword evidence="2" id="KW-1185">Reference proteome</keyword>
<dbReference type="Proteomes" id="UP001230649">
    <property type="component" value="Unassembled WGS sequence"/>
</dbReference>
<accession>A0ACC2VVW5</accession>
<name>A0ACC2VVW5_9TREE</name>
<organism evidence="1 2">
    <name type="scientific">Naganishia adeliensis</name>
    <dbReference type="NCBI Taxonomy" id="92952"/>
    <lineage>
        <taxon>Eukaryota</taxon>
        <taxon>Fungi</taxon>
        <taxon>Dikarya</taxon>
        <taxon>Basidiomycota</taxon>
        <taxon>Agaricomycotina</taxon>
        <taxon>Tremellomycetes</taxon>
        <taxon>Filobasidiales</taxon>
        <taxon>Filobasidiaceae</taxon>
        <taxon>Naganishia</taxon>
    </lineage>
</organism>
<evidence type="ECO:0000313" key="1">
    <source>
        <dbReference type="EMBL" id="KAJ9102916.1"/>
    </source>
</evidence>
<reference evidence="1" key="1">
    <citation type="submission" date="2023-04" db="EMBL/GenBank/DDBJ databases">
        <title>Draft Genome sequencing of Naganishia species isolated from polar environments using Oxford Nanopore Technology.</title>
        <authorList>
            <person name="Leo P."/>
            <person name="Venkateswaran K."/>
        </authorList>
    </citation>
    <scope>NUCLEOTIDE SEQUENCE</scope>
    <source>
        <strain evidence="1">MNA-CCFEE 5262</strain>
    </source>
</reference>
<evidence type="ECO:0000313" key="2">
    <source>
        <dbReference type="Proteomes" id="UP001230649"/>
    </source>
</evidence>
<comment type="caution">
    <text evidence="1">The sequence shown here is derived from an EMBL/GenBank/DDBJ whole genome shotgun (WGS) entry which is preliminary data.</text>
</comment>
<sequence>MLPPFLKYKPADPTHRNEELIPEYTANLLDKISFGWIFPLLKTGYSRPIEEEDVWHLDDARLTKTVSDQLERNFYDRCPPSRRPVLLGGTRTGESATFDGSVASSKKEVDNEKGRAEVFHKVSLPEPGRLLSRLNPWSRHRKDIKVAEGKLDYDADEHGKRRYYDSSLAIALLQTTWRPLLIATAFKTGRSILDTTSSLVTNFQQLIAYITTSHVWEKASEGERVAGALTVPKQISHGVGLAVGLALMQEVASLCGNHYYLQSYGCGFMMRSALIEQIARKSLRLSPRSRIEYTNGRQITAISADASYAEWCFPLIVQGLVAPITIVVAFILLLLNLGPSALVGVGVLAISSPSIAIMTQGLVTTRQQQLRMVDQRVRLTTEILSNIRSLKLYAYETYFGNRILDCREKELARVRKRLRIRASMQMVTTFIPKLAAVLSFITYSLAGNELDTATIFASLQLFNVIETPMQVLPTVFSFLSDGYVAVGRIAKILKADEQPHGLIIHPEQELAIDATGDFAFETVDSPIDGPIAIELGKEDVEQTLETPLALETGQSPLDTAAFTPIEVRQGPHTPFSLKDISLKIPRGTFACLLGSIGSGKSALLQGLLGEMRQTRGLVTFGGSVSLVTQSPWIQSASVEDNILFGQKRDEARLQGVIHACALTRDLDLMSDGIRTEIGERGINLSGGPRARIALARAAYSDAEVLLMDDPLSAVDSHVSAHLLHDCILGSLKDRTRILVTHHLEAARHADLILVLDNGRIVAQGPFSSIKNEPIFQSLAAVDEDAQEDEKQQAMPVAIAARQVAQPNEQEREGEAVKIHIDEERNTGSITWAVYTAYVKAMSSGGRLAVALISLVAAECSQVGNVLFLGFWSASTIPGFDNGHYMSIYAALGVSLGLFTFIGAYTSCLAGLRASYLMFSRALRGVLRSPIAFHDRTPSGRIQSRLAKDVESVDDRLAFQWYELLTQVMSVFGTVALVSYTYVYLSILFIPMLVVYVALASFYRRTSRQLKRIDSTTRSFIYTHFGEQLVGTSSIRAFKQQDRFLDKLSKSIDYEFRFHYTSMVAQRWLSVRLDLLGSLLVLGIALFGVFFRSDVAPSKFGVVLTYSIQSTLLLSQLVIIFSMVEQEMNTCERILYYGDLSLEAAPRKTQDPDASWPSKGDISFEDVALKYRPDLPMVLKGLSFNVKAGEKEALLFSGTMRANLDPEGKRTDAELYDALRRCSLLETGEKDQERLRKFKLDAEVSDEGSNFSGGERQLVALCRALIKDRKALVLDEATSSVDPETDTAIQKTIRNEFKNVTLLCIAHRLATIAFYDRILVLEQGNIAEFDTPLNLYDREGSVFRGMCEAAGLSRADIVRIRQQE</sequence>
<proteinExistence type="predicted"/>
<gene>
    <name evidence="1" type="ORF">QFC20_004882</name>
</gene>